<dbReference type="PROSITE" id="PS01124">
    <property type="entry name" value="HTH_ARAC_FAMILY_2"/>
    <property type="match status" value="1"/>
</dbReference>
<dbReference type="RefSeq" id="WP_093645137.1">
    <property type="nucleotide sequence ID" value="NZ_CAJNAU010000049.1"/>
</dbReference>
<reference evidence="6 7" key="1">
    <citation type="submission" date="2016-10" db="EMBL/GenBank/DDBJ databases">
        <authorList>
            <person name="de Groot N.N."/>
        </authorList>
    </citation>
    <scope>NUCLEOTIDE SEQUENCE [LARGE SCALE GENOMIC DNA]</scope>
    <source>
        <strain evidence="6 7">LMG 27731</strain>
    </source>
</reference>
<dbReference type="InterPro" id="IPR050204">
    <property type="entry name" value="AraC_XylS_family_regulators"/>
</dbReference>
<dbReference type="AlphaFoldDB" id="A0A1I7ENE2"/>
<protein>
    <submittedName>
        <fullName evidence="6">Transcriptional regulator, AraC family</fullName>
    </submittedName>
</protein>
<dbReference type="Pfam" id="PF12833">
    <property type="entry name" value="HTH_18"/>
    <property type="match status" value="1"/>
</dbReference>
<dbReference type="GeneID" id="97050635"/>
<keyword evidence="3" id="KW-0804">Transcription</keyword>
<evidence type="ECO:0000313" key="8">
    <source>
        <dbReference type="Proteomes" id="UP000674425"/>
    </source>
</evidence>
<evidence type="ECO:0000256" key="3">
    <source>
        <dbReference type="ARBA" id="ARBA00023163"/>
    </source>
</evidence>
<evidence type="ECO:0000313" key="6">
    <source>
        <dbReference type="EMBL" id="SFU25443.1"/>
    </source>
</evidence>
<proteinExistence type="predicted"/>
<dbReference type="SUPFAM" id="SSF46689">
    <property type="entry name" value="Homeodomain-like"/>
    <property type="match status" value="2"/>
</dbReference>
<dbReference type="Pfam" id="PF14525">
    <property type="entry name" value="AraC_binding_2"/>
    <property type="match status" value="1"/>
</dbReference>
<dbReference type="PANTHER" id="PTHR46796">
    <property type="entry name" value="HTH-TYPE TRANSCRIPTIONAL ACTIVATOR RHAS-RELATED"/>
    <property type="match status" value="1"/>
</dbReference>
<name>A0A1I7ENE2_9BURK</name>
<organism evidence="6 7">
    <name type="scientific">Paraburkholderia aspalathi</name>
    <dbReference type="NCBI Taxonomy" id="1324617"/>
    <lineage>
        <taxon>Bacteria</taxon>
        <taxon>Pseudomonadati</taxon>
        <taxon>Pseudomonadota</taxon>
        <taxon>Betaproteobacteria</taxon>
        <taxon>Burkholderiales</taxon>
        <taxon>Burkholderiaceae</taxon>
        <taxon>Paraburkholderia</taxon>
    </lineage>
</organism>
<evidence type="ECO:0000259" key="4">
    <source>
        <dbReference type="PROSITE" id="PS01124"/>
    </source>
</evidence>
<evidence type="ECO:0000256" key="2">
    <source>
        <dbReference type="ARBA" id="ARBA00023125"/>
    </source>
</evidence>
<dbReference type="InterPro" id="IPR009057">
    <property type="entry name" value="Homeodomain-like_sf"/>
</dbReference>
<dbReference type="SMART" id="SM00342">
    <property type="entry name" value="HTH_ARAC"/>
    <property type="match status" value="1"/>
</dbReference>
<dbReference type="Proteomes" id="UP000674425">
    <property type="component" value="Unassembled WGS sequence"/>
</dbReference>
<dbReference type="InterPro" id="IPR035418">
    <property type="entry name" value="AraC-bd_2"/>
</dbReference>
<keyword evidence="1" id="KW-0805">Transcription regulation</keyword>
<dbReference type="PANTHER" id="PTHR46796:SF12">
    <property type="entry name" value="HTH-TYPE DNA-BINDING TRANSCRIPTIONAL ACTIVATOR EUTR"/>
    <property type="match status" value="1"/>
</dbReference>
<gene>
    <name evidence="5" type="ORF">R69658_04668</name>
    <name evidence="6" type="ORF">SAMN05192563_103656</name>
</gene>
<dbReference type="GO" id="GO:0003700">
    <property type="term" value="F:DNA-binding transcription factor activity"/>
    <property type="evidence" value="ECO:0007669"/>
    <property type="project" value="InterPro"/>
</dbReference>
<evidence type="ECO:0000313" key="5">
    <source>
        <dbReference type="EMBL" id="CAE6794619.1"/>
    </source>
</evidence>
<dbReference type="EMBL" id="FPBH01000036">
    <property type="protein sequence ID" value="SFU25443.1"/>
    <property type="molecule type" value="Genomic_DNA"/>
</dbReference>
<keyword evidence="8" id="KW-1185">Reference proteome</keyword>
<dbReference type="Proteomes" id="UP000198844">
    <property type="component" value="Unassembled WGS sequence"/>
</dbReference>
<feature type="domain" description="HTH araC/xylS-type" evidence="4">
    <location>
        <begin position="224"/>
        <end position="323"/>
    </location>
</feature>
<sequence length="327" mass="36828">MEIAISRRNRNRLIASHAREDIEREVSQVLCPHRMEVPHRGPLNAELYGVALHQAMLLELHYGSETHIDAGDIGNHYLFRTTLSGQCALESGGERVSLRAGSLSVSSPARMSRIVTDRECRNLLLRIDRQALEVKLAEMLNDSVKQPLVFDLAFDNAHTGTTVFLSTLRYLCNLCDQFDEPAQERIFGRDLTQWLMTVLLSQLPHSYSATLARASSSPLPVHVRRARDYIDAHLDEPLRMDALARAAGVSTRTLQNGFSQFLNTSPGGYIRERRLEAVHRALQTQSERSVTDIFIEHGVHSFGHFAKAYARRFGCLPSATAKRMVRN</sequence>
<dbReference type="GO" id="GO:0043565">
    <property type="term" value="F:sequence-specific DNA binding"/>
    <property type="evidence" value="ECO:0007669"/>
    <property type="project" value="InterPro"/>
</dbReference>
<dbReference type="InterPro" id="IPR018060">
    <property type="entry name" value="HTH_AraC"/>
</dbReference>
<dbReference type="EMBL" id="CAJNAU010000049">
    <property type="protein sequence ID" value="CAE6794619.1"/>
    <property type="molecule type" value="Genomic_DNA"/>
</dbReference>
<dbReference type="OrthoDB" id="185346at2"/>
<evidence type="ECO:0000313" key="7">
    <source>
        <dbReference type="Proteomes" id="UP000198844"/>
    </source>
</evidence>
<accession>A0A1I7ENE2</accession>
<dbReference type="Gene3D" id="1.10.10.60">
    <property type="entry name" value="Homeodomain-like"/>
    <property type="match status" value="1"/>
</dbReference>
<reference evidence="5 8" key="2">
    <citation type="submission" date="2021-02" db="EMBL/GenBank/DDBJ databases">
        <authorList>
            <person name="Vanwijnsberghe S."/>
        </authorList>
    </citation>
    <scope>NUCLEOTIDE SEQUENCE [LARGE SCALE GENOMIC DNA]</scope>
    <source>
        <strain evidence="5 8">R-69658</strain>
    </source>
</reference>
<evidence type="ECO:0000256" key="1">
    <source>
        <dbReference type="ARBA" id="ARBA00023015"/>
    </source>
</evidence>
<keyword evidence="2" id="KW-0238">DNA-binding</keyword>